<sequence length="405" mass="43072">MDNHVVIIGAGEAGARLAHELHTGGWTGSITLLGEEDRPVYERPPLSKNVLVDDRPSPVEPYRDGRLEWPGLTVRTGVTAQSINRTDRTVRLADGEEIPYDRLVIATGARSRRLPDLAVGVRTLRTWDEALRLRSVLDAGGSLLVIGAGLIGLEVAASARSRGLAVSVVEMRPRALERAVPEPAAEVVVQRHLAEGVSLHLGTTVESLEEREGGWLARLSDGTEVVADAVVAAVGSVPETALAKAAGLHVDDGIVVDGQMRTSDEHVWAIGDCCAGPVDVLGRRARLESWRMAHDQAVTAAAAIRGEDVRHTAIPWFWSDQYDLSLQVAGAAAAASTWVQRPQPDGSTVHLGLDDAGRIVCAAGAGGPRVAKDVRMSERLMTSGKVIDPALLADADIPLKTLLRS</sequence>
<feature type="domain" description="FAD/NAD(P)-binding" evidence="5">
    <location>
        <begin position="4"/>
        <end position="297"/>
    </location>
</feature>
<dbReference type="PRINTS" id="PR00469">
    <property type="entry name" value="PNDRDTASEII"/>
</dbReference>
<dbReference type="InterPro" id="IPR028202">
    <property type="entry name" value="Reductase_C"/>
</dbReference>
<gene>
    <name evidence="7" type="ORF">BJY20_001677</name>
</gene>
<accession>A0A852VWY2</accession>
<name>A0A852VWY2_9MICO</name>
<dbReference type="Proteomes" id="UP000554054">
    <property type="component" value="Unassembled WGS sequence"/>
</dbReference>
<evidence type="ECO:0000259" key="5">
    <source>
        <dbReference type="Pfam" id="PF07992"/>
    </source>
</evidence>
<protein>
    <submittedName>
        <fullName evidence="7">3-phenylpropionate/trans-cinnamate dioxygenase ferredoxin reductase subunit</fullName>
        <ecNumber evidence="7">1.18.1.3</ecNumber>
    </submittedName>
</protein>
<evidence type="ECO:0000256" key="1">
    <source>
        <dbReference type="ARBA" id="ARBA00001974"/>
    </source>
</evidence>
<keyword evidence="3" id="KW-0274">FAD</keyword>
<evidence type="ECO:0000313" key="8">
    <source>
        <dbReference type="Proteomes" id="UP000554054"/>
    </source>
</evidence>
<dbReference type="Pfam" id="PF07992">
    <property type="entry name" value="Pyr_redox_2"/>
    <property type="match status" value="1"/>
</dbReference>
<dbReference type="EMBL" id="JACCAE010000001">
    <property type="protein sequence ID" value="NYF98285.1"/>
    <property type="molecule type" value="Genomic_DNA"/>
</dbReference>
<dbReference type="PANTHER" id="PTHR43557:SF2">
    <property type="entry name" value="RIESKE DOMAIN-CONTAINING PROTEIN-RELATED"/>
    <property type="match status" value="1"/>
</dbReference>
<dbReference type="GO" id="GO:0016651">
    <property type="term" value="F:oxidoreductase activity, acting on NAD(P)H"/>
    <property type="evidence" value="ECO:0007669"/>
    <property type="project" value="TreeGrafter"/>
</dbReference>
<dbReference type="PRINTS" id="PR00368">
    <property type="entry name" value="FADPNR"/>
</dbReference>
<keyword evidence="4 7" id="KW-0560">Oxidoreductase</keyword>
<dbReference type="PANTHER" id="PTHR43557">
    <property type="entry name" value="APOPTOSIS-INDUCING FACTOR 1"/>
    <property type="match status" value="1"/>
</dbReference>
<proteinExistence type="predicted"/>
<dbReference type="AlphaFoldDB" id="A0A852VWY2"/>
<evidence type="ECO:0000259" key="6">
    <source>
        <dbReference type="Pfam" id="PF14759"/>
    </source>
</evidence>
<evidence type="ECO:0000256" key="2">
    <source>
        <dbReference type="ARBA" id="ARBA00022630"/>
    </source>
</evidence>
<keyword evidence="7" id="KW-0223">Dioxygenase</keyword>
<reference evidence="7 8" key="1">
    <citation type="submission" date="2020-07" db="EMBL/GenBank/DDBJ databases">
        <title>Sequencing the genomes of 1000 actinobacteria strains.</title>
        <authorList>
            <person name="Klenk H.-P."/>
        </authorList>
    </citation>
    <scope>NUCLEOTIDE SEQUENCE [LARGE SCALE GENOMIC DNA]</scope>
    <source>
        <strain evidence="7 8">DSM 26154</strain>
    </source>
</reference>
<dbReference type="Pfam" id="PF14759">
    <property type="entry name" value="Reductase_C"/>
    <property type="match status" value="1"/>
</dbReference>
<dbReference type="Gene3D" id="3.30.390.30">
    <property type="match status" value="1"/>
</dbReference>
<keyword evidence="8" id="KW-1185">Reference proteome</keyword>
<comment type="cofactor">
    <cofactor evidence="1">
        <name>FAD</name>
        <dbReference type="ChEBI" id="CHEBI:57692"/>
    </cofactor>
</comment>
<dbReference type="InterPro" id="IPR023753">
    <property type="entry name" value="FAD/NAD-binding_dom"/>
</dbReference>
<dbReference type="EC" id="1.18.1.3" evidence="7"/>
<dbReference type="InterPro" id="IPR016156">
    <property type="entry name" value="FAD/NAD-linked_Rdtase_dimer_sf"/>
</dbReference>
<comment type="caution">
    <text evidence="7">The sequence shown here is derived from an EMBL/GenBank/DDBJ whole genome shotgun (WGS) entry which is preliminary data.</text>
</comment>
<dbReference type="RefSeq" id="WP_185991113.1">
    <property type="nucleotide sequence ID" value="NZ_JACCAE010000001.1"/>
</dbReference>
<dbReference type="SUPFAM" id="SSF51905">
    <property type="entry name" value="FAD/NAD(P)-binding domain"/>
    <property type="match status" value="1"/>
</dbReference>
<dbReference type="Gene3D" id="3.50.50.60">
    <property type="entry name" value="FAD/NAD(P)-binding domain"/>
    <property type="match status" value="2"/>
</dbReference>
<dbReference type="InterPro" id="IPR050446">
    <property type="entry name" value="FAD-oxidoreductase/Apoptosis"/>
</dbReference>
<dbReference type="InterPro" id="IPR036188">
    <property type="entry name" value="FAD/NAD-bd_sf"/>
</dbReference>
<dbReference type="GO" id="GO:0005737">
    <property type="term" value="C:cytoplasm"/>
    <property type="evidence" value="ECO:0007669"/>
    <property type="project" value="TreeGrafter"/>
</dbReference>
<evidence type="ECO:0000313" key="7">
    <source>
        <dbReference type="EMBL" id="NYF98285.1"/>
    </source>
</evidence>
<keyword evidence="2" id="KW-0285">Flavoprotein</keyword>
<feature type="domain" description="Reductase C-terminal" evidence="6">
    <location>
        <begin position="316"/>
        <end position="403"/>
    </location>
</feature>
<dbReference type="GO" id="GO:0051213">
    <property type="term" value="F:dioxygenase activity"/>
    <property type="evidence" value="ECO:0007669"/>
    <property type="project" value="UniProtKB-KW"/>
</dbReference>
<dbReference type="SUPFAM" id="SSF55424">
    <property type="entry name" value="FAD/NAD-linked reductases, dimerisation (C-terminal) domain"/>
    <property type="match status" value="1"/>
</dbReference>
<evidence type="ECO:0000256" key="3">
    <source>
        <dbReference type="ARBA" id="ARBA00022827"/>
    </source>
</evidence>
<dbReference type="GO" id="GO:0008860">
    <property type="term" value="F:ferredoxin-NAD+ reductase activity"/>
    <property type="evidence" value="ECO:0007669"/>
    <property type="project" value="UniProtKB-EC"/>
</dbReference>
<organism evidence="7 8">
    <name type="scientific">Janibacter cremeus</name>
    <dbReference type="NCBI Taxonomy" id="1285192"/>
    <lineage>
        <taxon>Bacteria</taxon>
        <taxon>Bacillati</taxon>
        <taxon>Actinomycetota</taxon>
        <taxon>Actinomycetes</taxon>
        <taxon>Micrococcales</taxon>
        <taxon>Intrasporangiaceae</taxon>
        <taxon>Janibacter</taxon>
    </lineage>
</organism>
<evidence type="ECO:0000256" key="4">
    <source>
        <dbReference type="ARBA" id="ARBA00023002"/>
    </source>
</evidence>